<evidence type="ECO:0000259" key="1">
    <source>
        <dbReference type="Pfam" id="PF07905"/>
    </source>
</evidence>
<name>A0A1H9Q278_9LACT</name>
<dbReference type="InterPro" id="IPR012914">
    <property type="entry name" value="PucR_dom"/>
</dbReference>
<dbReference type="InterPro" id="IPR042070">
    <property type="entry name" value="PucR_C-HTH_sf"/>
</dbReference>
<evidence type="ECO:0000313" key="3">
    <source>
        <dbReference type="EMBL" id="SER54185.1"/>
    </source>
</evidence>
<dbReference type="RefSeq" id="WP_092649501.1">
    <property type="nucleotide sequence ID" value="NZ_FOHA01000001.1"/>
</dbReference>
<dbReference type="AlphaFoldDB" id="A0A1H9Q278"/>
<protein>
    <submittedName>
        <fullName evidence="3">PucR C-terminal helix-turn-helix domain-containing protein</fullName>
    </submittedName>
</protein>
<evidence type="ECO:0000313" key="4">
    <source>
        <dbReference type="Proteomes" id="UP000198948"/>
    </source>
</evidence>
<dbReference type="PANTHER" id="PTHR33744">
    <property type="entry name" value="CARBOHYDRATE DIACID REGULATOR"/>
    <property type="match status" value="1"/>
</dbReference>
<organism evidence="3 4">
    <name type="scientific">Isobaculum melis</name>
    <dbReference type="NCBI Taxonomy" id="142588"/>
    <lineage>
        <taxon>Bacteria</taxon>
        <taxon>Bacillati</taxon>
        <taxon>Bacillota</taxon>
        <taxon>Bacilli</taxon>
        <taxon>Lactobacillales</taxon>
        <taxon>Carnobacteriaceae</taxon>
        <taxon>Isobaculum</taxon>
    </lineage>
</organism>
<dbReference type="Proteomes" id="UP000198948">
    <property type="component" value="Unassembled WGS sequence"/>
</dbReference>
<gene>
    <name evidence="3" type="ORF">SAMN04488559_101286</name>
</gene>
<dbReference type="EMBL" id="FOHA01000001">
    <property type="protein sequence ID" value="SER54185.1"/>
    <property type="molecule type" value="Genomic_DNA"/>
</dbReference>
<proteinExistence type="predicted"/>
<dbReference type="Gene3D" id="1.10.10.2840">
    <property type="entry name" value="PucR C-terminal helix-turn-helix domain"/>
    <property type="match status" value="1"/>
</dbReference>
<reference evidence="3 4" key="1">
    <citation type="submission" date="2016-10" db="EMBL/GenBank/DDBJ databases">
        <authorList>
            <person name="de Groot N.N."/>
        </authorList>
    </citation>
    <scope>NUCLEOTIDE SEQUENCE [LARGE SCALE GENOMIC DNA]</scope>
    <source>
        <strain evidence="3 4">DSM 13760</strain>
    </source>
</reference>
<accession>A0A1H9Q278</accession>
<dbReference type="PANTHER" id="PTHR33744:SF16">
    <property type="entry name" value="CARBOHYDRATE DIACID REGULATOR"/>
    <property type="match status" value="1"/>
</dbReference>
<dbReference type="OrthoDB" id="142218at2"/>
<dbReference type="Pfam" id="PF07905">
    <property type="entry name" value="PucR"/>
    <property type="match status" value="1"/>
</dbReference>
<dbReference type="STRING" id="142588.SAMN04488559_101286"/>
<dbReference type="InterPro" id="IPR051448">
    <property type="entry name" value="CdaR-like_regulators"/>
</dbReference>
<keyword evidence="4" id="KW-1185">Reference proteome</keyword>
<sequence>MTIRVKDLLSLPSMKHTRLIGGDEGKNKVVSSISVLESTDPKVLKNMYFNHAAFRVDEILITGFINNPDKINEQCECVLGLSKAGASGLIIFYEGLVLKEIDSKLVDLANQLGFPLLVMQKNKIILYGEVISDVQGLLHRDSKKIGLFSKEIIKRMSLSEKSDQNGDYLLRLISNKYHYSIALITLNNEVVFSASWPLSSEIVLQQINNGDVDYQGTNSYYKQLSFEASDIKYMYLKNEYGNIDEQIVLEIIEILQIFSTYFKFKRPTIDELGSSLLNDHIFKRQRLAKYFKINLDTIEKFWIITNLNHSIQQVEKISLLLKQYYKIVIVSSQDEDTYFFLGEEQIKFDYLELIGIVNDELKKLDNCKFYRQLEKFSFDESRRQKQAYREHRHYVEIIFPYKQMYTSIDLDFIEKCVVIIEGEKQNLDAFLYPLSPLLDEKEERRDELLLTLQTLLLDTDLILNKAANLLDVHIGTVKYRLKTLNNLLGYDIRHTSNLFPIYLAVGLYRMIHFTK</sequence>
<evidence type="ECO:0000259" key="2">
    <source>
        <dbReference type="Pfam" id="PF13556"/>
    </source>
</evidence>
<feature type="domain" description="Purine catabolism PurC-like" evidence="1">
    <location>
        <begin position="7"/>
        <end position="134"/>
    </location>
</feature>
<dbReference type="Pfam" id="PF13556">
    <property type="entry name" value="HTH_30"/>
    <property type="match status" value="1"/>
</dbReference>
<dbReference type="InterPro" id="IPR025736">
    <property type="entry name" value="PucR_C-HTH_dom"/>
</dbReference>
<feature type="domain" description="PucR C-terminal helix-turn-helix" evidence="2">
    <location>
        <begin position="448"/>
        <end position="505"/>
    </location>
</feature>